<evidence type="ECO:0000313" key="2">
    <source>
        <dbReference type="Proteomes" id="UP001607303"/>
    </source>
</evidence>
<proteinExistence type="predicted"/>
<organism evidence="1 2">
    <name type="scientific">Vespula maculifrons</name>
    <name type="common">Eastern yellow jacket</name>
    <name type="synonym">Wasp</name>
    <dbReference type="NCBI Taxonomy" id="7453"/>
    <lineage>
        <taxon>Eukaryota</taxon>
        <taxon>Metazoa</taxon>
        <taxon>Ecdysozoa</taxon>
        <taxon>Arthropoda</taxon>
        <taxon>Hexapoda</taxon>
        <taxon>Insecta</taxon>
        <taxon>Pterygota</taxon>
        <taxon>Neoptera</taxon>
        <taxon>Endopterygota</taxon>
        <taxon>Hymenoptera</taxon>
        <taxon>Apocrita</taxon>
        <taxon>Aculeata</taxon>
        <taxon>Vespoidea</taxon>
        <taxon>Vespidae</taxon>
        <taxon>Vespinae</taxon>
        <taxon>Vespula</taxon>
    </lineage>
</organism>
<keyword evidence="2" id="KW-1185">Reference proteome</keyword>
<sequence>MNSISKNALTSFEKLFIIQGLIKEEASYHMLLVIHCDLISEGLKYELIKDEQKCVTVMLMFFKRNQQYIEMFEWYKLYTSIFSDYLYFTNCATKI</sequence>
<dbReference type="EMBL" id="JAYRBN010000028">
    <property type="protein sequence ID" value="KAL2749183.1"/>
    <property type="molecule type" value="Genomic_DNA"/>
</dbReference>
<reference evidence="1 2" key="1">
    <citation type="journal article" date="2024" name="Ann. Entomol. Soc. Am.">
        <title>Genomic analyses of the southern and eastern yellowjacket wasps (Hymenoptera: Vespidae) reveal evolutionary signatures of social life.</title>
        <authorList>
            <person name="Catto M.A."/>
            <person name="Caine P.B."/>
            <person name="Orr S.E."/>
            <person name="Hunt B.G."/>
            <person name="Goodisman M.A.D."/>
        </authorList>
    </citation>
    <scope>NUCLEOTIDE SEQUENCE [LARGE SCALE GENOMIC DNA]</scope>
    <source>
        <strain evidence="1">232</strain>
        <tissue evidence="1">Head and thorax</tissue>
    </source>
</reference>
<dbReference type="AlphaFoldDB" id="A0ABD2CVL3"/>
<evidence type="ECO:0000313" key="1">
    <source>
        <dbReference type="EMBL" id="KAL2749183.1"/>
    </source>
</evidence>
<dbReference type="Proteomes" id="UP001607303">
    <property type="component" value="Unassembled WGS sequence"/>
</dbReference>
<name>A0ABD2CVL3_VESMC</name>
<comment type="caution">
    <text evidence="1">The sequence shown here is derived from an EMBL/GenBank/DDBJ whole genome shotgun (WGS) entry which is preliminary data.</text>
</comment>
<accession>A0ABD2CVL3</accession>
<gene>
    <name evidence="1" type="ORF">V1477_002793</name>
</gene>
<protein>
    <submittedName>
        <fullName evidence="1">Uncharacterized protein</fullName>
    </submittedName>
</protein>